<evidence type="ECO:0008006" key="3">
    <source>
        <dbReference type="Google" id="ProtNLM"/>
    </source>
</evidence>
<comment type="caution">
    <text evidence="1">The sequence shown here is derived from an EMBL/GenBank/DDBJ whole genome shotgun (WGS) entry which is preliminary data.</text>
</comment>
<reference evidence="1" key="1">
    <citation type="submission" date="2021-08" db="EMBL/GenBank/DDBJ databases">
        <title>Prevotella lacticifex sp. nov., isolated from rumen of cow.</title>
        <authorList>
            <person name="Shinkai T."/>
            <person name="Ikeyama N."/>
            <person name="Kumagai M."/>
            <person name="Ohmori H."/>
            <person name="Sakamoto M."/>
            <person name="Ohkuma M."/>
            <person name="Mitsumori M."/>
        </authorList>
    </citation>
    <scope>NUCLEOTIDE SEQUENCE</scope>
    <source>
        <strain evidence="1">DSM 11371</strain>
    </source>
</reference>
<organism evidence="1 2">
    <name type="scientific">Segatella bryantii</name>
    <name type="common">Prevotella bryantii</name>
    <dbReference type="NCBI Taxonomy" id="77095"/>
    <lineage>
        <taxon>Bacteria</taxon>
        <taxon>Pseudomonadati</taxon>
        <taxon>Bacteroidota</taxon>
        <taxon>Bacteroidia</taxon>
        <taxon>Bacteroidales</taxon>
        <taxon>Prevotellaceae</taxon>
        <taxon>Segatella</taxon>
    </lineage>
</organism>
<dbReference type="EMBL" id="BPTR01000001">
    <property type="protein sequence ID" value="GJG28321.1"/>
    <property type="molecule type" value="Genomic_DNA"/>
</dbReference>
<proteinExistence type="predicted"/>
<dbReference type="PROSITE" id="PS51257">
    <property type="entry name" value="PROKAR_LIPOPROTEIN"/>
    <property type="match status" value="1"/>
</dbReference>
<dbReference type="AlphaFoldDB" id="A0AA37HXD4"/>
<gene>
    <name evidence="1" type="ORF">PRRU23_20210</name>
</gene>
<dbReference type="Proteomes" id="UP000887043">
    <property type="component" value="Unassembled WGS sequence"/>
</dbReference>
<dbReference type="RefSeq" id="WP_006283870.1">
    <property type="nucleotide sequence ID" value="NZ_BPTR01000001.1"/>
</dbReference>
<sequence length="234" mass="26583">MNKLNILYMLISTIFTFVSCTRVKNKDLKVNILALTESESVYFIQKADTIENKCYIVTGDNDKISITVPYCTNYIIDDLKRKGKGLSAFPISQRQRGYKETLQEMNTCLKVILSKYSKEKNINIHCDLSDFSDIAIIVSQCLPEYKCKNKSQIEECINHTTLAADLTAILGMYNMSVQSISLDLEAKGIYMNKELFLSNRTTSIKDIPQKILAVPIKINIVNNQSGINRITKKQ</sequence>
<evidence type="ECO:0000313" key="1">
    <source>
        <dbReference type="EMBL" id="GJG28321.1"/>
    </source>
</evidence>
<protein>
    <recommendedName>
        <fullName evidence="3">Lipoprotein</fullName>
    </recommendedName>
</protein>
<name>A0AA37HXD4_SEGBR</name>
<evidence type="ECO:0000313" key="2">
    <source>
        <dbReference type="Proteomes" id="UP000887043"/>
    </source>
</evidence>
<accession>A0AA37HXD4</accession>